<evidence type="ECO:0000256" key="1">
    <source>
        <dbReference type="SAM" id="MobiDB-lite"/>
    </source>
</evidence>
<feature type="compositionally biased region" description="Basic residues" evidence="1">
    <location>
        <begin position="88"/>
        <end position="97"/>
    </location>
</feature>
<feature type="compositionally biased region" description="Low complexity" evidence="1">
    <location>
        <begin position="403"/>
        <end position="415"/>
    </location>
</feature>
<feature type="compositionally biased region" description="Basic residues" evidence="1">
    <location>
        <begin position="120"/>
        <end position="131"/>
    </location>
</feature>
<feature type="region of interest" description="Disordered" evidence="1">
    <location>
        <begin position="355"/>
        <end position="465"/>
    </location>
</feature>
<dbReference type="EMBL" id="PGCI01000216">
    <property type="protein sequence ID" value="PLW33599.1"/>
    <property type="molecule type" value="Genomic_DNA"/>
</dbReference>
<feature type="region of interest" description="Disordered" evidence="1">
    <location>
        <begin position="275"/>
        <end position="306"/>
    </location>
</feature>
<reference evidence="2 3" key="1">
    <citation type="submission" date="2017-11" db="EMBL/GenBank/DDBJ databases">
        <title>De novo assembly and phasing of dikaryotic genomes from two isolates of Puccinia coronata f. sp. avenae, the causal agent of oat crown rust.</title>
        <authorList>
            <person name="Miller M.E."/>
            <person name="Zhang Y."/>
            <person name="Omidvar V."/>
            <person name="Sperschneider J."/>
            <person name="Schwessinger B."/>
            <person name="Raley C."/>
            <person name="Palmer J.M."/>
            <person name="Garnica D."/>
            <person name="Upadhyaya N."/>
            <person name="Rathjen J."/>
            <person name="Taylor J.M."/>
            <person name="Park R.F."/>
            <person name="Dodds P.N."/>
            <person name="Hirsch C.D."/>
            <person name="Kianian S.F."/>
            <person name="Figueroa M."/>
        </authorList>
    </citation>
    <scope>NUCLEOTIDE SEQUENCE [LARGE SCALE GENOMIC DNA]</scope>
    <source>
        <strain evidence="2">12SD80</strain>
    </source>
</reference>
<name>A0A2N5U777_9BASI</name>
<feature type="compositionally biased region" description="Polar residues" evidence="1">
    <location>
        <begin position="429"/>
        <end position="448"/>
    </location>
</feature>
<dbReference type="PANTHER" id="PTHR33246:SF51">
    <property type="entry name" value="MYB_SANT-LIKE DOMAIN-CONTAINING PROTEIN"/>
    <property type="match status" value="1"/>
</dbReference>
<feature type="region of interest" description="Disordered" evidence="1">
    <location>
        <begin position="1"/>
        <end position="98"/>
    </location>
</feature>
<sequence length="490" mass="53907">MANHIILDPALIGNSSAPSTEVPPPSGCARPSPSNAVPDPSGRVQPVRQSLRLSSDVTKSLSRTPSSTQGTSTTAKKTSPRRQSSTATKRRPRRTKAKMVAYREELACLKKQKEAEKEKKKANKKAPRPRSKASQSQATTASGNNSANADDNICSYLEDKQNYKQLYGAGLKTDVGGSHLTKAAAYDVFAIYMNDHSNKRLHLTGKQLRLRLDRYKEKFRLAKDWAENTGAGVEEQDGTAVFNEALEARCPCYERLHAIFGTKANIIPLEQYQPGPRADLYDEHSEDNDDESDKLGSKSGAMSSPEVEYSGWNATLNCNDGSCSGDVTMEYRLPEHNCDNNQSAHDANMQDVGTNLDQYNRRSPTDERLPSPLNLPPLDSATPGLNEKSVSRPSNSPIQERPAAQQTSQLLATATPGPSETGMSRRRSYPNQGTRGKSAQRTPSQSGTKAKPTTLAGAFEKSNDQKYGFLKNHINWEKQKFKQMDKRESD</sequence>
<dbReference type="AlphaFoldDB" id="A0A2N5U777"/>
<evidence type="ECO:0000313" key="3">
    <source>
        <dbReference type="Proteomes" id="UP000235392"/>
    </source>
</evidence>
<accession>A0A2N5U777</accession>
<gene>
    <name evidence="2" type="ORF">PCASD_15737</name>
</gene>
<dbReference type="PANTHER" id="PTHR33246">
    <property type="entry name" value="CCHC-TYPE DOMAIN-CONTAINING PROTEIN"/>
    <property type="match status" value="1"/>
</dbReference>
<feature type="compositionally biased region" description="Low complexity" evidence="1">
    <location>
        <begin position="133"/>
        <end position="150"/>
    </location>
</feature>
<feature type="compositionally biased region" description="Basic and acidic residues" evidence="1">
    <location>
        <begin position="359"/>
        <end position="369"/>
    </location>
</feature>
<protein>
    <submittedName>
        <fullName evidence="2">Uncharacterized protein</fullName>
    </submittedName>
</protein>
<feature type="region of interest" description="Disordered" evidence="1">
    <location>
        <begin position="111"/>
        <end position="150"/>
    </location>
</feature>
<comment type="caution">
    <text evidence="2">The sequence shown here is derived from an EMBL/GenBank/DDBJ whole genome shotgun (WGS) entry which is preliminary data.</text>
</comment>
<feature type="compositionally biased region" description="Polar residues" evidence="1">
    <location>
        <begin position="47"/>
        <end position="85"/>
    </location>
</feature>
<organism evidence="2 3">
    <name type="scientific">Puccinia coronata f. sp. avenae</name>
    <dbReference type="NCBI Taxonomy" id="200324"/>
    <lineage>
        <taxon>Eukaryota</taxon>
        <taxon>Fungi</taxon>
        <taxon>Dikarya</taxon>
        <taxon>Basidiomycota</taxon>
        <taxon>Pucciniomycotina</taxon>
        <taxon>Pucciniomycetes</taxon>
        <taxon>Pucciniales</taxon>
        <taxon>Pucciniaceae</taxon>
        <taxon>Puccinia</taxon>
    </lineage>
</organism>
<proteinExistence type="predicted"/>
<evidence type="ECO:0000313" key="2">
    <source>
        <dbReference type="EMBL" id="PLW33599.1"/>
    </source>
</evidence>
<dbReference type="Proteomes" id="UP000235392">
    <property type="component" value="Unassembled WGS sequence"/>
</dbReference>